<comment type="similarity">
    <text evidence="2">Belongs to the NPH3 family.</text>
</comment>
<dbReference type="PROSITE" id="PS51649">
    <property type="entry name" value="NPH3"/>
    <property type="match status" value="1"/>
</dbReference>
<dbReference type="Proteomes" id="UP001634007">
    <property type="component" value="Unassembled WGS sequence"/>
</dbReference>
<proteinExistence type="inferred from homology"/>
<keyword evidence="1" id="KW-0833">Ubl conjugation pathway</keyword>
<evidence type="ECO:0000256" key="4">
    <source>
        <dbReference type="SAM" id="MobiDB-lite"/>
    </source>
</evidence>
<dbReference type="InterPro" id="IPR043454">
    <property type="entry name" value="NPH3/RPT2-like"/>
</dbReference>
<evidence type="ECO:0000256" key="1">
    <source>
        <dbReference type="ARBA" id="ARBA00022786"/>
    </source>
</evidence>
<evidence type="ECO:0000256" key="3">
    <source>
        <dbReference type="SAM" id="Coils"/>
    </source>
</evidence>
<dbReference type="EMBL" id="JBJKBG010000009">
    <property type="protein sequence ID" value="KAL3721967.1"/>
    <property type="molecule type" value="Genomic_DNA"/>
</dbReference>
<keyword evidence="7" id="KW-1185">Reference proteome</keyword>
<dbReference type="PANTHER" id="PTHR32370">
    <property type="entry name" value="OS12G0117600 PROTEIN"/>
    <property type="match status" value="1"/>
</dbReference>
<keyword evidence="3" id="KW-0175">Coiled coil</keyword>
<evidence type="ECO:0000313" key="7">
    <source>
        <dbReference type="Proteomes" id="UP001634007"/>
    </source>
</evidence>
<feature type="compositionally biased region" description="Low complexity" evidence="4">
    <location>
        <begin position="444"/>
        <end position="457"/>
    </location>
</feature>
<dbReference type="Pfam" id="PF03000">
    <property type="entry name" value="NPH3"/>
    <property type="match status" value="1"/>
</dbReference>
<comment type="caution">
    <text evidence="6">The sequence shown here is derived from an EMBL/GenBank/DDBJ whole genome shotgun (WGS) entry which is preliminary data.</text>
</comment>
<feature type="compositionally biased region" description="Basic residues" evidence="4">
    <location>
        <begin position="490"/>
        <end position="503"/>
    </location>
</feature>
<organism evidence="6 7">
    <name type="scientific">Eucalyptus globulus</name>
    <name type="common">Tasmanian blue gum</name>
    <dbReference type="NCBI Taxonomy" id="34317"/>
    <lineage>
        <taxon>Eukaryota</taxon>
        <taxon>Viridiplantae</taxon>
        <taxon>Streptophyta</taxon>
        <taxon>Embryophyta</taxon>
        <taxon>Tracheophyta</taxon>
        <taxon>Spermatophyta</taxon>
        <taxon>Magnoliopsida</taxon>
        <taxon>eudicotyledons</taxon>
        <taxon>Gunneridae</taxon>
        <taxon>Pentapetalae</taxon>
        <taxon>rosids</taxon>
        <taxon>malvids</taxon>
        <taxon>Myrtales</taxon>
        <taxon>Myrtaceae</taxon>
        <taxon>Myrtoideae</taxon>
        <taxon>Eucalypteae</taxon>
        <taxon>Eucalyptus</taxon>
    </lineage>
</organism>
<evidence type="ECO:0000256" key="2">
    <source>
        <dbReference type="PROSITE-ProRule" id="PRU00982"/>
    </source>
</evidence>
<protein>
    <recommendedName>
        <fullName evidence="5">NPH3 domain-containing protein</fullName>
    </recommendedName>
</protein>
<gene>
    <name evidence="6" type="ORF">ACJRO7_034331</name>
</gene>
<feature type="domain" description="NPH3" evidence="5">
    <location>
        <begin position="102"/>
        <end position="379"/>
    </location>
</feature>
<feature type="coiled-coil region" evidence="3">
    <location>
        <begin position="413"/>
        <end position="440"/>
    </location>
</feature>
<reference evidence="6 7" key="1">
    <citation type="submission" date="2024-11" db="EMBL/GenBank/DDBJ databases">
        <title>Chromosome-level genome assembly of Eucalyptus globulus Labill. provides insights into its genome evolution.</title>
        <authorList>
            <person name="Li X."/>
        </authorList>
    </citation>
    <scope>NUCLEOTIDE SEQUENCE [LARGE SCALE GENOMIC DNA]</scope>
    <source>
        <strain evidence="6">CL2024</strain>
        <tissue evidence="6">Fresh tender leaves</tissue>
    </source>
</reference>
<sequence length="503" mass="56388">MLRCAAEYLEMTEDCAVGNLVGRTEAYLKEVALKSIAGAITVLHMTESLLPIAEKVKLVVRCIDAIAFLACKESQFSVNGGNEDGNAMISSMVSHQKSPFVEWWAEDLTVLRIDIFQRVLVAMTARGYKQYALGPILMLYAQKSLRGLDIFGKGRKKIEPEQEHEKRVILETIVSLLPREKNTMSVSFLSMLLRAAMYLETTVACRLDLEKRMGLQLPQAVLDDLLIPSYSFTAGTLFDVDTMQRIMMNYLEYDMDGRRFGSNAEEDYVSAPPSDMERVGKLMENYLAEIASDRNLSVSRFISLAELVPEQARVTEDGIYRAIDIYLKAHPALSELERKKVCSLMDCQKLSREACAHAAQNDRLPVQTVVQVLYYEQQRMRDAMNGSLGGESPAAPRKLNVYSTDIHPVSDELSRLKRENEDLKIELVKMKMRLREIEKSTLKSAGGSPAGSIPSSADKPPLPRKSFINSMSKKLGRLYPFGVAPPNAKGKMKPSKDRRHSIS</sequence>
<dbReference type="AlphaFoldDB" id="A0ABD3J2U9"/>
<dbReference type="InterPro" id="IPR027356">
    <property type="entry name" value="NPH3_dom"/>
</dbReference>
<evidence type="ECO:0000313" key="6">
    <source>
        <dbReference type="EMBL" id="KAL3721967.1"/>
    </source>
</evidence>
<feature type="region of interest" description="Disordered" evidence="4">
    <location>
        <begin position="440"/>
        <end position="503"/>
    </location>
</feature>
<accession>A0ABD3J2U9</accession>
<name>A0ABD3J2U9_EUCGL</name>
<evidence type="ECO:0000259" key="5">
    <source>
        <dbReference type="PROSITE" id="PS51649"/>
    </source>
</evidence>